<accession>A0ABW2J425</accession>
<keyword evidence="2" id="KW-1185">Reference proteome</keyword>
<name>A0ABW2J425_9BURK</name>
<evidence type="ECO:0000313" key="1">
    <source>
        <dbReference type="EMBL" id="MFC7298133.1"/>
    </source>
</evidence>
<protein>
    <recommendedName>
        <fullName evidence="3">Phasin protein</fullName>
    </recommendedName>
</protein>
<gene>
    <name evidence="1" type="ORF">ACFQO0_06760</name>
</gene>
<dbReference type="Proteomes" id="UP001596379">
    <property type="component" value="Unassembled WGS sequence"/>
</dbReference>
<comment type="caution">
    <text evidence="1">The sequence shown here is derived from an EMBL/GenBank/DDBJ whole genome shotgun (WGS) entry which is preliminary data.</text>
</comment>
<evidence type="ECO:0000313" key="2">
    <source>
        <dbReference type="Proteomes" id="UP001596379"/>
    </source>
</evidence>
<evidence type="ECO:0008006" key="3">
    <source>
        <dbReference type="Google" id="ProtNLM"/>
    </source>
</evidence>
<proteinExistence type="predicted"/>
<dbReference type="EMBL" id="JBHTCC010000001">
    <property type="protein sequence ID" value="MFC7298133.1"/>
    <property type="molecule type" value="Genomic_DNA"/>
</dbReference>
<sequence>MKLDLYLFHPYTSTHQQGLLNLERRKNIMSTSFALYRKANQIAQSNPEMAAQLRMRAFEQAPTVTRAIAKVAEPVVISRTAMFSKANSIAQAKPKVASQLRFQAAYA</sequence>
<organism evidence="1 2">
    <name type="scientific">Herminiimonas aquatilis</name>
    <dbReference type="NCBI Taxonomy" id="345342"/>
    <lineage>
        <taxon>Bacteria</taxon>
        <taxon>Pseudomonadati</taxon>
        <taxon>Pseudomonadota</taxon>
        <taxon>Betaproteobacteria</taxon>
        <taxon>Burkholderiales</taxon>
        <taxon>Oxalobacteraceae</taxon>
        <taxon>Herminiimonas</taxon>
    </lineage>
</organism>
<reference evidence="2" key="1">
    <citation type="journal article" date="2019" name="Int. J. Syst. Evol. Microbiol.">
        <title>The Global Catalogue of Microorganisms (GCM) 10K type strain sequencing project: providing services to taxonomists for standard genome sequencing and annotation.</title>
        <authorList>
            <consortium name="The Broad Institute Genomics Platform"/>
            <consortium name="The Broad Institute Genome Sequencing Center for Infectious Disease"/>
            <person name="Wu L."/>
            <person name="Ma J."/>
        </authorList>
    </citation>
    <scope>NUCLEOTIDE SEQUENCE [LARGE SCALE GENOMIC DNA]</scope>
    <source>
        <strain evidence="2">CCUG 36956</strain>
    </source>
</reference>
<dbReference type="RefSeq" id="WP_382233253.1">
    <property type="nucleotide sequence ID" value="NZ_JBHTCC010000001.1"/>
</dbReference>